<dbReference type="EMBL" id="JAPHEH010000001">
    <property type="protein sequence ID" value="MDG4475284.1"/>
    <property type="molecule type" value="Genomic_DNA"/>
</dbReference>
<dbReference type="PANTHER" id="PTHR36529:SF1">
    <property type="entry name" value="GLYCOSYLTRANSFERASE"/>
    <property type="match status" value="1"/>
</dbReference>
<reference evidence="1" key="1">
    <citation type="journal article" date="2022" name="bioRxiv">
        <title>Thiovibrio frasassiensisgen. nov., sp. nov., an autotrophic, elemental sulfur disproportionating bacterium isolated from sulfidic karst sediment, and proposal of Thiovibrionaceae fam. nov.</title>
        <authorList>
            <person name="Aronson H."/>
            <person name="Thomas C."/>
            <person name="Bhattacharyya M."/>
            <person name="Eckstein S."/>
            <person name="Jensen S."/>
            <person name="Barco R."/>
            <person name="Macalady J."/>
            <person name="Amend J."/>
        </authorList>
    </citation>
    <scope>NUCLEOTIDE SEQUENCE</scope>
    <source>
        <strain evidence="1">RS19-109</strain>
    </source>
</reference>
<reference evidence="1" key="2">
    <citation type="submission" date="2022-10" db="EMBL/GenBank/DDBJ databases">
        <authorList>
            <person name="Aronson H.S."/>
        </authorList>
    </citation>
    <scope>NUCLEOTIDE SEQUENCE</scope>
    <source>
        <strain evidence="1">RS19-109</strain>
    </source>
</reference>
<dbReference type="PANTHER" id="PTHR36529">
    <property type="entry name" value="SLL1095 PROTEIN"/>
    <property type="match status" value="1"/>
</dbReference>
<dbReference type="NCBIfam" id="TIGR04282">
    <property type="entry name" value="glyco_like_cofC"/>
    <property type="match status" value="1"/>
</dbReference>
<name>A0A9X4RL48_9BACT</name>
<dbReference type="InterPro" id="IPR018641">
    <property type="entry name" value="Trfase_1_rSAM/seldom-assoc"/>
</dbReference>
<comment type="caution">
    <text evidence="1">The sequence shown here is derived from an EMBL/GenBank/DDBJ whole genome shotgun (WGS) entry which is preliminary data.</text>
</comment>
<dbReference type="InterPro" id="IPR029044">
    <property type="entry name" value="Nucleotide-diphossugar_trans"/>
</dbReference>
<accession>A0A9X4RL48</accession>
<dbReference type="SUPFAM" id="SSF53448">
    <property type="entry name" value="Nucleotide-diphospho-sugar transferases"/>
    <property type="match status" value="1"/>
</dbReference>
<dbReference type="Proteomes" id="UP001154240">
    <property type="component" value="Unassembled WGS sequence"/>
</dbReference>
<dbReference type="RefSeq" id="WP_307632259.1">
    <property type="nucleotide sequence ID" value="NZ_JAPHEH010000001.1"/>
</dbReference>
<evidence type="ECO:0000313" key="2">
    <source>
        <dbReference type="Proteomes" id="UP001154240"/>
    </source>
</evidence>
<dbReference type="Gene3D" id="3.90.550.10">
    <property type="entry name" value="Spore Coat Polysaccharide Biosynthesis Protein SpsA, Chain A"/>
    <property type="match status" value="1"/>
</dbReference>
<keyword evidence="2" id="KW-1185">Reference proteome</keyword>
<protein>
    <submittedName>
        <fullName evidence="1">TIGR04282 family arsenosugar biosynthesis glycosyltransferase</fullName>
    </submittedName>
</protein>
<gene>
    <name evidence="1" type="ORF">OLX77_03805</name>
</gene>
<evidence type="ECO:0000313" key="1">
    <source>
        <dbReference type="EMBL" id="MDG4475284.1"/>
    </source>
</evidence>
<sequence length="210" mass="22899">MDNNSQARLILFTRYPEPGRTKTRLIPALGPQGAAALQRRMSETIVARMAEFASQYPISAEIRYADGNQQAMEGWLAKSSIPCLDQGGGNLGDRLQRAFSQAFAQGAQRVVVIGADCPSLTPALFARAFTALKNQDLVLGPARDGGYYLLGLNRPAPALFQDIPWGSGEVLAATMKQAQTLNLSTHTLETLADVDRPEDLRHFDHHPDPQ</sequence>
<organism evidence="1 2">
    <name type="scientific">Thiovibrio frasassiensis</name>
    <dbReference type="NCBI Taxonomy" id="2984131"/>
    <lineage>
        <taxon>Bacteria</taxon>
        <taxon>Pseudomonadati</taxon>
        <taxon>Thermodesulfobacteriota</taxon>
        <taxon>Desulfobulbia</taxon>
        <taxon>Desulfobulbales</taxon>
        <taxon>Thiovibrionaceae</taxon>
        <taxon>Thiovibrio</taxon>
    </lineage>
</organism>
<proteinExistence type="predicted"/>
<dbReference type="Pfam" id="PF09837">
    <property type="entry name" value="DUF2064"/>
    <property type="match status" value="1"/>
</dbReference>
<dbReference type="AlphaFoldDB" id="A0A9X4RL48"/>